<gene>
    <name evidence="2" type="ORF">HNQ58_001070</name>
</gene>
<feature type="transmembrane region" description="Helical" evidence="1">
    <location>
        <begin position="22"/>
        <end position="43"/>
    </location>
</feature>
<organism evidence="2 3">
    <name type="scientific">Rehaibacterium terrae</name>
    <dbReference type="NCBI Taxonomy" id="1341696"/>
    <lineage>
        <taxon>Bacteria</taxon>
        <taxon>Pseudomonadati</taxon>
        <taxon>Pseudomonadota</taxon>
        <taxon>Gammaproteobacteria</taxon>
        <taxon>Lysobacterales</taxon>
        <taxon>Lysobacteraceae</taxon>
        <taxon>Rehaibacterium</taxon>
    </lineage>
</organism>
<reference evidence="2 3" key="1">
    <citation type="submission" date="2020-08" db="EMBL/GenBank/DDBJ databases">
        <title>Genomic Encyclopedia of Type Strains, Phase IV (KMG-IV): sequencing the most valuable type-strain genomes for metagenomic binning, comparative biology and taxonomic classification.</title>
        <authorList>
            <person name="Goeker M."/>
        </authorList>
    </citation>
    <scope>NUCLEOTIDE SEQUENCE [LARGE SCALE GENOMIC DNA]</scope>
    <source>
        <strain evidence="2 3">DSM 25897</strain>
    </source>
</reference>
<keyword evidence="3" id="KW-1185">Reference proteome</keyword>
<keyword evidence="1" id="KW-0812">Transmembrane</keyword>
<name>A0A7W7XZ85_9GAMM</name>
<evidence type="ECO:0000313" key="3">
    <source>
        <dbReference type="Proteomes" id="UP000519004"/>
    </source>
</evidence>
<sequence>MAVTSVVHLPQRIIRSNRRVRGTVLLVVIVLLLLASLFVLLGLNVSVFEQRTSGNDLRARLAQELADAGLTQGIEFFNARRDLVLNGERWTLCGPNETEFPCGAVPAARRGTMFKYHAPGTTGAILADRLLPLDAPITSIGGFDASQQVGAVLCRVAPPAGPGAPTTCATDLASASPTWAITVVSRGQLTNEGSSATVTQTFGGFNLFAMGPNAPPVVASGTVTVGGALSIVAAQLPQGPVSVWTRLAVEKNGTPRTCQFHAFLRQGGSGNSSDLPRVEQGTEICHSCRCPGDDSLSFPKAGNEACQGSDIVDIDNNAPNSPGCPVEPNLDIRREEFPKDLFAFVFGQRAWDDIERDGIPPGSPCTYEAKDCHFGETRRVSLCTYPHPATGALTTALLPEDTCFLLNIRNKIHIGDGIDDQAQCDALGPSTRGLVWVHSQPIGDLPGYTCGRIRQIEIGSPTGPVALIHDGALTQVNGLILYGLLFLREPNGNLTLDKNTGGTADFGINGNAIVYGAVVVQGKVTSGGGGNAAIVYKGDVLSALVNDPSNFNTSSLPASWTDRLRY</sequence>
<keyword evidence="1" id="KW-1133">Transmembrane helix</keyword>
<dbReference type="AlphaFoldDB" id="A0A7W7XZ85"/>
<protein>
    <submittedName>
        <fullName evidence="2">Type II secretory pathway pseudopilin PulG</fullName>
    </submittedName>
</protein>
<accession>A0A7W7XZ85</accession>
<comment type="caution">
    <text evidence="2">The sequence shown here is derived from an EMBL/GenBank/DDBJ whole genome shotgun (WGS) entry which is preliminary data.</text>
</comment>
<evidence type="ECO:0000313" key="2">
    <source>
        <dbReference type="EMBL" id="MBB5015189.1"/>
    </source>
</evidence>
<evidence type="ECO:0000256" key="1">
    <source>
        <dbReference type="SAM" id="Phobius"/>
    </source>
</evidence>
<dbReference type="Proteomes" id="UP000519004">
    <property type="component" value="Unassembled WGS sequence"/>
</dbReference>
<dbReference type="EMBL" id="JACHHX010000005">
    <property type="protein sequence ID" value="MBB5015189.1"/>
    <property type="molecule type" value="Genomic_DNA"/>
</dbReference>
<proteinExistence type="predicted"/>
<keyword evidence="1" id="KW-0472">Membrane</keyword>
<dbReference type="RefSeq" id="WP_183947752.1">
    <property type="nucleotide sequence ID" value="NZ_JACHHX010000005.1"/>
</dbReference>